<evidence type="ECO:0000256" key="1">
    <source>
        <dbReference type="SAM" id="MobiDB-lite"/>
    </source>
</evidence>
<reference evidence="2" key="1">
    <citation type="submission" date="2020-03" db="EMBL/GenBank/DDBJ databases">
        <title>Draft Genome Sequence of Cylindrodendrum hubeiense.</title>
        <authorList>
            <person name="Buettner E."/>
            <person name="Kellner H."/>
        </authorList>
    </citation>
    <scope>NUCLEOTIDE SEQUENCE</scope>
    <source>
        <strain evidence="2">IHI 201604</strain>
    </source>
</reference>
<evidence type="ECO:0000313" key="2">
    <source>
        <dbReference type="EMBL" id="KAF7543601.1"/>
    </source>
</evidence>
<protein>
    <submittedName>
        <fullName evidence="2">Uncharacterized protein</fullName>
    </submittedName>
</protein>
<comment type="caution">
    <text evidence="2">The sequence shown here is derived from an EMBL/GenBank/DDBJ whole genome shotgun (WGS) entry which is preliminary data.</text>
</comment>
<feature type="region of interest" description="Disordered" evidence="1">
    <location>
        <begin position="76"/>
        <end position="100"/>
    </location>
</feature>
<name>A0A9P5LC58_9HYPO</name>
<evidence type="ECO:0000313" key="3">
    <source>
        <dbReference type="Proteomes" id="UP000722485"/>
    </source>
</evidence>
<keyword evidence="3" id="KW-1185">Reference proteome</keyword>
<dbReference type="Proteomes" id="UP000722485">
    <property type="component" value="Unassembled WGS sequence"/>
</dbReference>
<dbReference type="AlphaFoldDB" id="A0A9P5LC58"/>
<accession>A0A9P5LC58</accession>
<dbReference type="EMBL" id="JAANBB010000355">
    <property type="protein sequence ID" value="KAF7543601.1"/>
    <property type="molecule type" value="Genomic_DNA"/>
</dbReference>
<gene>
    <name evidence="2" type="ORF">G7Z17_g10598</name>
</gene>
<sequence length="114" mass="12178">MVNFSAVPRRKGRVKQRPATASAQPSQRNGHGLILAPPRLRASTPRASTPPHASPDLPTPLDRPLRYHHAATSLSSISLTSRCSSADRSSGRHSPYPGSLVPIAALRRGYLAPS</sequence>
<feature type="region of interest" description="Disordered" evidence="1">
    <location>
        <begin position="1"/>
        <end position="64"/>
    </location>
</feature>
<feature type="compositionally biased region" description="Polar residues" evidence="1">
    <location>
        <begin position="19"/>
        <end position="29"/>
    </location>
</feature>
<organism evidence="2 3">
    <name type="scientific">Cylindrodendrum hubeiense</name>
    <dbReference type="NCBI Taxonomy" id="595255"/>
    <lineage>
        <taxon>Eukaryota</taxon>
        <taxon>Fungi</taxon>
        <taxon>Dikarya</taxon>
        <taxon>Ascomycota</taxon>
        <taxon>Pezizomycotina</taxon>
        <taxon>Sordariomycetes</taxon>
        <taxon>Hypocreomycetidae</taxon>
        <taxon>Hypocreales</taxon>
        <taxon>Nectriaceae</taxon>
        <taxon>Cylindrodendrum</taxon>
    </lineage>
</organism>
<proteinExistence type="predicted"/>